<dbReference type="EMBL" id="OFSM01000016">
    <property type="protein sequence ID" value="SOY30463.1"/>
    <property type="molecule type" value="Genomic_DNA"/>
</dbReference>
<organism evidence="1 2">
    <name type="scientific">Acetatifactor muris</name>
    <dbReference type="NCBI Taxonomy" id="879566"/>
    <lineage>
        <taxon>Bacteria</taxon>
        <taxon>Bacillati</taxon>
        <taxon>Bacillota</taxon>
        <taxon>Clostridia</taxon>
        <taxon>Lachnospirales</taxon>
        <taxon>Lachnospiraceae</taxon>
        <taxon>Acetatifactor</taxon>
    </lineage>
</organism>
<name>A0A2K4ZIZ6_9FIRM</name>
<dbReference type="Proteomes" id="UP000236311">
    <property type="component" value="Unassembled WGS sequence"/>
</dbReference>
<keyword evidence="2" id="KW-1185">Reference proteome</keyword>
<evidence type="ECO:0000313" key="1">
    <source>
        <dbReference type="EMBL" id="SOY30463.1"/>
    </source>
</evidence>
<gene>
    <name evidence="1" type="ORF">AMURIS_03190</name>
</gene>
<evidence type="ECO:0000313" key="2">
    <source>
        <dbReference type="Proteomes" id="UP000236311"/>
    </source>
</evidence>
<proteinExistence type="predicted"/>
<reference evidence="1 2" key="1">
    <citation type="submission" date="2018-01" db="EMBL/GenBank/DDBJ databases">
        <authorList>
            <person name="Gaut B.S."/>
            <person name="Morton B.R."/>
            <person name="Clegg M.T."/>
            <person name="Duvall M.R."/>
        </authorList>
    </citation>
    <scope>NUCLEOTIDE SEQUENCE [LARGE SCALE GENOMIC DNA]</scope>
    <source>
        <strain evidence="1">GP69</strain>
    </source>
</reference>
<sequence>MKKLSLKNSDNLTVDEAFADFKGSCRIKNLS</sequence>
<dbReference type="AlphaFoldDB" id="A0A2K4ZIZ6"/>
<protein>
    <submittedName>
        <fullName evidence="1">Uncharacterized protein</fullName>
    </submittedName>
</protein>
<accession>A0A2K4ZIZ6</accession>